<keyword evidence="4 6" id="KW-1133">Transmembrane helix</keyword>
<dbReference type="PANTHER" id="PTHR46795">
    <property type="entry name" value="ABC TRANSPORTER PERMEASE-RELATED-RELATED"/>
    <property type="match status" value="1"/>
</dbReference>
<dbReference type="InterPro" id="IPR052536">
    <property type="entry name" value="ABC-4_Integral_Memb_Prot"/>
</dbReference>
<feature type="transmembrane region" description="Helical" evidence="6">
    <location>
        <begin position="20"/>
        <end position="40"/>
    </location>
</feature>
<evidence type="ECO:0000313" key="9">
    <source>
        <dbReference type="Proteomes" id="UP000245938"/>
    </source>
</evidence>
<feature type="transmembrane region" description="Helical" evidence="6">
    <location>
        <begin position="616"/>
        <end position="634"/>
    </location>
</feature>
<dbReference type="PANTHER" id="PTHR46795:SF1">
    <property type="entry name" value="ABC TRANSPORTER PERMEASE PROTEIN"/>
    <property type="match status" value="1"/>
</dbReference>
<evidence type="ECO:0000256" key="5">
    <source>
        <dbReference type="ARBA" id="ARBA00023136"/>
    </source>
</evidence>
<dbReference type="EMBL" id="QFVR01000018">
    <property type="protein sequence ID" value="PWI24634.1"/>
    <property type="molecule type" value="Genomic_DNA"/>
</dbReference>
<comment type="similarity">
    <text evidence="6">Belongs to the ABC-4 integral membrane protein family.</text>
</comment>
<keyword evidence="6" id="KW-0813">Transport</keyword>
<comment type="subcellular location">
    <subcellularLocation>
        <location evidence="1 6">Cell membrane</location>
        <topology evidence="1 6">Multi-pass membrane protein</topology>
    </subcellularLocation>
</comment>
<dbReference type="Proteomes" id="UP000245938">
    <property type="component" value="Unassembled WGS sequence"/>
</dbReference>
<organism evidence="8 9">
    <name type="scientific">Kurthia sibirica</name>
    <dbReference type="NCBI Taxonomy" id="202750"/>
    <lineage>
        <taxon>Bacteria</taxon>
        <taxon>Bacillati</taxon>
        <taxon>Bacillota</taxon>
        <taxon>Bacilli</taxon>
        <taxon>Bacillales</taxon>
        <taxon>Caryophanaceae</taxon>
        <taxon>Kurthia</taxon>
    </lineage>
</organism>
<keyword evidence="5 6" id="KW-0472">Membrane</keyword>
<comment type="caution">
    <text evidence="8">The sequence shown here is derived from an EMBL/GenBank/DDBJ whole genome shotgun (WGS) entry which is preliminary data.</text>
</comment>
<evidence type="ECO:0000259" key="7">
    <source>
        <dbReference type="Pfam" id="PF02687"/>
    </source>
</evidence>
<reference evidence="8 9" key="1">
    <citation type="submission" date="2018-05" db="EMBL/GenBank/DDBJ databases">
        <title>Kurthia sibirica genome sequence.</title>
        <authorList>
            <person name="Maclea K.S."/>
            <person name="Goen A.E."/>
        </authorList>
    </citation>
    <scope>NUCLEOTIDE SEQUENCE [LARGE SCALE GENOMIC DNA]</scope>
    <source>
        <strain evidence="8 9">ATCC 49154</strain>
    </source>
</reference>
<dbReference type="InterPro" id="IPR003838">
    <property type="entry name" value="ABC3_permease_C"/>
</dbReference>
<feature type="transmembrane region" description="Helical" evidence="6">
    <location>
        <begin position="151"/>
        <end position="174"/>
    </location>
</feature>
<evidence type="ECO:0000256" key="3">
    <source>
        <dbReference type="ARBA" id="ARBA00022692"/>
    </source>
</evidence>
<feature type="transmembrane region" description="Helical" evidence="6">
    <location>
        <begin position="195"/>
        <end position="214"/>
    </location>
</feature>
<keyword evidence="3 6" id="KW-0812">Transmembrane</keyword>
<dbReference type="Pfam" id="PF02687">
    <property type="entry name" value="FtsX"/>
    <property type="match status" value="1"/>
</dbReference>
<keyword evidence="9" id="KW-1185">Reference proteome</keyword>
<feature type="domain" description="ABC3 transporter permease C-terminal" evidence="7">
    <location>
        <begin position="62"/>
        <end position="175"/>
    </location>
</feature>
<dbReference type="PIRSF" id="PIRSF018968">
    <property type="entry name" value="ABC_permease_BceB"/>
    <property type="match status" value="1"/>
</dbReference>
<dbReference type="AlphaFoldDB" id="A0A2U3AJH9"/>
<feature type="transmembrane region" description="Helical" evidence="6">
    <location>
        <begin position="52"/>
        <end position="74"/>
    </location>
</feature>
<accession>A0A2U3AJH9</accession>
<feature type="transmembrane region" description="Helical" evidence="6">
    <location>
        <begin position="282"/>
        <end position="302"/>
    </location>
</feature>
<evidence type="ECO:0000256" key="4">
    <source>
        <dbReference type="ARBA" id="ARBA00022989"/>
    </source>
</evidence>
<dbReference type="GO" id="GO:0055085">
    <property type="term" value="P:transmembrane transport"/>
    <property type="evidence" value="ECO:0007669"/>
    <property type="project" value="UniProtKB-UniRule"/>
</dbReference>
<feature type="transmembrane region" description="Helical" evidence="6">
    <location>
        <begin position="226"/>
        <end position="249"/>
    </location>
</feature>
<protein>
    <submittedName>
        <fullName evidence="8">ABC transporter permease</fullName>
    </submittedName>
</protein>
<evidence type="ECO:0000256" key="2">
    <source>
        <dbReference type="ARBA" id="ARBA00022475"/>
    </source>
</evidence>
<evidence type="ECO:0000256" key="6">
    <source>
        <dbReference type="PIRNR" id="PIRNR018968"/>
    </source>
</evidence>
<evidence type="ECO:0000313" key="8">
    <source>
        <dbReference type="EMBL" id="PWI24634.1"/>
    </source>
</evidence>
<proteinExistence type="inferred from homology"/>
<sequence length="646" mass="74339">MTLRQLAFRNVIRNRRIYAAFFMASISSVMVFFIYSMLMYHPRVENEFVTEIAFRGMLVAEVILVLFMLFFLFYSMRAFLQARSKEFGILIHLGMEKKQLNKLVLFEILIIGMTSIVVGILFGFAFSKFFFMIVREILDIKSLMLYFSWKPFALTIGTFTTLFIVISYVSILTIKDDNVLHLIRGYQKTLQDVKFSWVRALAGFLLLGVGYYAAAHTTKDNLLTLAGLLPPVITLGTYLFFTDSIQVFLKIIKKNKRLYWHKYRLISVSEVGGMLKENSRMFFISSMVSTIAFLAIGTLSSLSTFSHQYHQLNPLSLVYTSTLKNPYERAHVQQIQSELQDAKLSYRLDRVVVKRQTSSNTEAPVRIISETDLNNLAMSLGYPLVSLKKGQSMFLAYSEDSLKSLKKENVTTVLKESNVKLHIESAYPKIIFAADKMGTNQIIVNDKDFESIYAPIKGLDGVSSSRHLYIFNVPKWQETKTIGHNLDAIMNSAYATGNEDNLPFYFENTGLDYSFIRSTFALLLFIGLLASSVFFLAAGSFIYFKLYTNLEEEKKQYETLQRMGLTSKEMRKLVNRQLIPQFFLPWGIAMLNSTFAFIALQVFWKGIADLSIMKEILFVMSLITCIQVFYFYLIRWRYLAHLKIGT</sequence>
<feature type="transmembrane region" description="Helical" evidence="6">
    <location>
        <begin position="520"/>
        <end position="544"/>
    </location>
</feature>
<dbReference type="GO" id="GO:0005886">
    <property type="term" value="C:plasma membrane"/>
    <property type="evidence" value="ECO:0007669"/>
    <property type="project" value="UniProtKB-SubCell"/>
</dbReference>
<name>A0A2U3AJH9_9BACL</name>
<dbReference type="OrthoDB" id="1937696at2"/>
<feature type="transmembrane region" description="Helical" evidence="6">
    <location>
        <begin position="103"/>
        <end position="131"/>
    </location>
</feature>
<feature type="transmembrane region" description="Helical" evidence="6">
    <location>
        <begin position="578"/>
        <end position="604"/>
    </location>
</feature>
<keyword evidence="2 6" id="KW-1003">Cell membrane</keyword>
<evidence type="ECO:0000256" key="1">
    <source>
        <dbReference type="ARBA" id="ARBA00004651"/>
    </source>
</evidence>
<gene>
    <name evidence="8" type="ORF">DEX24_12465</name>
</gene>
<dbReference type="InterPro" id="IPR027022">
    <property type="entry name" value="ABC_permease_BceB-typ"/>
</dbReference>
<dbReference type="RefSeq" id="WP_109306739.1">
    <property type="nucleotide sequence ID" value="NZ_BJUF01000009.1"/>
</dbReference>